<reference evidence="1" key="1">
    <citation type="journal article" date="2014" name="Int. J. Syst. Evol. Microbiol.">
        <title>Complete genome sequence of Corynebacterium casei LMG S-19264T (=DSM 44701T), isolated from a smear-ripened cheese.</title>
        <authorList>
            <consortium name="US DOE Joint Genome Institute (JGI-PGF)"/>
            <person name="Walter F."/>
            <person name="Albersmeier A."/>
            <person name="Kalinowski J."/>
            <person name="Ruckert C."/>
        </authorList>
    </citation>
    <scope>NUCLEOTIDE SEQUENCE</scope>
    <source>
        <strain evidence="1">CGMCC 4.5737</strain>
    </source>
</reference>
<keyword evidence="2" id="KW-1185">Reference proteome</keyword>
<sequence length="87" mass="9585">MGLGMADEVGGIERRLVPFEDRLGKQQRCFEVFAIPENVVIVDQDGGTLLMARQDASVLGDALKRCAMRALVLSIRAHRDASDAERE</sequence>
<dbReference type="AlphaFoldDB" id="A0A8J3CAA9"/>
<gene>
    <name evidence="1" type="ORF">GCM10012275_04530</name>
</gene>
<proteinExistence type="predicted"/>
<name>A0A8J3CAA9_9PSEU</name>
<reference evidence="1" key="2">
    <citation type="submission" date="2020-09" db="EMBL/GenBank/DDBJ databases">
        <authorList>
            <person name="Sun Q."/>
            <person name="Zhou Y."/>
        </authorList>
    </citation>
    <scope>NUCLEOTIDE SEQUENCE</scope>
    <source>
        <strain evidence="1">CGMCC 4.5737</strain>
    </source>
</reference>
<evidence type="ECO:0000313" key="2">
    <source>
        <dbReference type="Proteomes" id="UP000637578"/>
    </source>
</evidence>
<evidence type="ECO:0000313" key="1">
    <source>
        <dbReference type="EMBL" id="GGM36394.1"/>
    </source>
</evidence>
<dbReference type="EMBL" id="BMMK01000001">
    <property type="protein sequence ID" value="GGM36394.1"/>
    <property type="molecule type" value="Genomic_DNA"/>
</dbReference>
<protein>
    <submittedName>
        <fullName evidence="1">Uncharacterized protein</fullName>
    </submittedName>
</protein>
<dbReference type="Proteomes" id="UP000637578">
    <property type="component" value="Unassembled WGS sequence"/>
</dbReference>
<comment type="caution">
    <text evidence="1">The sequence shown here is derived from an EMBL/GenBank/DDBJ whole genome shotgun (WGS) entry which is preliminary data.</text>
</comment>
<organism evidence="1 2">
    <name type="scientific">Longimycelium tulufanense</name>
    <dbReference type="NCBI Taxonomy" id="907463"/>
    <lineage>
        <taxon>Bacteria</taxon>
        <taxon>Bacillati</taxon>
        <taxon>Actinomycetota</taxon>
        <taxon>Actinomycetes</taxon>
        <taxon>Pseudonocardiales</taxon>
        <taxon>Pseudonocardiaceae</taxon>
        <taxon>Longimycelium</taxon>
    </lineage>
</organism>
<accession>A0A8J3CAA9</accession>